<organism evidence="2 3">
    <name type="scientific">Portibacter lacus</name>
    <dbReference type="NCBI Taxonomy" id="1099794"/>
    <lineage>
        <taxon>Bacteria</taxon>
        <taxon>Pseudomonadati</taxon>
        <taxon>Bacteroidota</taxon>
        <taxon>Saprospiria</taxon>
        <taxon>Saprospirales</taxon>
        <taxon>Haliscomenobacteraceae</taxon>
        <taxon>Portibacter</taxon>
    </lineage>
</organism>
<accession>A0AA37WB96</accession>
<evidence type="ECO:0000256" key="1">
    <source>
        <dbReference type="SAM" id="SignalP"/>
    </source>
</evidence>
<dbReference type="Proteomes" id="UP001156666">
    <property type="component" value="Unassembled WGS sequence"/>
</dbReference>
<name>A0AA37WB96_9BACT</name>
<reference evidence="2" key="2">
    <citation type="submission" date="2023-01" db="EMBL/GenBank/DDBJ databases">
        <title>Draft genome sequence of Portibacter lacus strain NBRC 108769.</title>
        <authorList>
            <person name="Sun Q."/>
            <person name="Mori K."/>
        </authorList>
    </citation>
    <scope>NUCLEOTIDE SEQUENCE</scope>
    <source>
        <strain evidence="2">NBRC 108769</strain>
    </source>
</reference>
<proteinExistence type="predicted"/>
<comment type="caution">
    <text evidence="2">The sequence shown here is derived from an EMBL/GenBank/DDBJ whole genome shotgun (WGS) entry which is preliminary data.</text>
</comment>
<dbReference type="Gene3D" id="2.40.160.60">
    <property type="entry name" value="Outer membrane protein transport protein (OMPP1/FadL/TodX)"/>
    <property type="match status" value="1"/>
</dbReference>
<dbReference type="AlphaFoldDB" id="A0AA37WB96"/>
<keyword evidence="1" id="KW-0732">Signal</keyword>
<reference evidence="2" key="1">
    <citation type="journal article" date="2014" name="Int. J. Syst. Evol. Microbiol.">
        <title>Complete genome sequence of Corynebacterium casei LMG S-19264T (=DSM 44701T), isolated from a smear-ripened cheese.</title>
        <authorList>
            <consortium name="US DOE Joint Genome Institute (JGI-PGF)"/>
            <person name="Walter F."/>
            <person name="Albersmeier A."/>
            <person name="Kalinowski J."/>
            <person name="Ruckert C."/>
        </authorList>
    </citation>
    <scope>NUCLEOTIDE SEQUENCE</scope>
    <source>
        <strain evidence="2">NBRC 108769</strain>
    </source>
</reference>
<protein>
    <submittedName>
        <fullName evidence="2">Uncharacterized protein</fullName>
    </submittedName>
</protein>
<evidence type="ECO:0000313" key="2">
    <source>
        <dbReference type="EMBL" id="GLR15401.1"/>
    </source>
</evidence>
<dbReference type="RefSeq" id="WP_235292295.1">
    <property type="nucleotide sequence ID" value="NZ_BSOH01000001.1"/>
</dbReference>
<keyword evidence="3" id="KW-1185">Reference proteome</keyword>
<evidence type="ECO:0000313" key="3">
    <source>
        <dbReference type="Proteomes" id="UP001156666"/>
    </source>
</evidence>
<feature type="signal peptide" evidence="1">
    <location>
        <begin position="1"/>
        <end position="18"/>
    </location>
</feature>
<sequence>MKLIVFFSLCFLTLQIQAQLESPFEKGAELLGIGNAGTGYSGHYALLYNQAGIADAEELSFSVDGARLFNDSGLLHLHAAAVIPTKKLGTFGLKIQRYGLEGFNYQNYALTYSRALFKSFKLAATFNAYQFQIENYGNSFEPNMEIGVLTDLSDKVSLGVHVSNPFPLQISENTDFPTVFSAGILYKVSKVVRLYADIEKNIRQRENIKVGIDYDLHSSFSIRVGMNTFPGSFYFGCKVKLTKIAINLGNGYHPVLGNSTGIGIIYSAKS</sequence>
<gene>
    <name evidence="2" type="ORF">GCM10007940_00160</name>
</gene>
<feature type="chain" id="PRO_5041356050" evidence="1">
    <location>
        <begin position="19"/>
        <end position="270"/>
    </location>
</feature>
<dbReference type="EMBL" id="BSOH01000001">
    <property type="protein sequence ID" value="GLR15401.1"/>
    <property type="molecule type" value="Genomic_DNA"/>
</dbReference>